<organism evidence="2 3">
    <name type="scientific">Pustulibacterium marinum</name>
    <dbReference type="NCBI Taxonomy" id="1224947"/>
    <lineage>
        <taxon>Bacteria</taxon>
        <taxon>Pseudomonadati</taxon>
        <taxon>Bacteroidota</taxon>
        <taxon>Flavobacteriia</taxon>
        <taxon>Flavobacteriales</taxon>
        <taxon>Flavobacteriaceae</taxon>
        <taxon>Pustulibacterium</taxon>
    </lineage>
</organism>
<dbReference type="Pfam" id="PF00535">
    <property type="entry name" value="Glycos_transf_2"/>
    <property type="match status" value="1"/>
</dbReference>
<keyword evidence="2" id="KW-0808">Transferase</keyword>
<name>A0A1I7HMK6_9FLAO</name>
<dbReference type="RefSeq" id="WP_245766585.1">
    <property type="nucleotide sequence ID" value="NZ_FPBK01000010.1"/>
</dbReference>
<feature type="domain" description="Glycosyltransferase 2-like" evidence="1">
    <location>
        <begin position="6"/>
        <end position="174"/>
    </location>
</feature>
<dbReference type="Gene3D" id="3.90.550.10">
    <property type="entry name" value="Spore Coat Polysaccharide Biosynthesis Protein SpsA, Chain A"/>
    <property type="match status" value="1"/>
</dbReference>
<proteinExistence type="predicted"/>
<evidence type="ECO:0000313" key="3">
    <source>
        <dbReference type="Proteomes" id="UP000199138"/>
    </source>
</evidence>
<dbReference type="PANTHER" id="PTHR43179:SF7">
    <property type="entry name" value="RHAMNOSYLTRANSFERASE WBBL"/>
    <property type="match status" value="1"/>
</dbReference>
<dbReference type="AlphaFoldDB" id="A0A1I7HMK6"/>
<protein>
    <submittedName>
        <fullName evidence="2">Glycosyltransferase, GT2 family</fullName>
    </submittedName>
</protein>
<dbReference type="CDD" id="cd04186">
    <property type="entry name" value="GT_2_like_c"/>
    <property type="match status" value="1"/>
</dbReference>
<dbReference type="PANTHER" id="PTHR43179">
    <property type="entry name" value="RHAMNOSYLTRANSFERASE WBBL"/>
    <property type="match status" value="1"/>
</dbReference>
<dbReference type="EMBL" id="FPBK01000010">
    <property type="protein sequence ID" value="SFU61871.1"/>
    <property type="molecule type" value="Genomic_DNA"/>
</dbReference>
<dbReference type="InterPro" id="IPR029044">
    <property type="entry name" value="Nucleotide-diphossugar_trans"/>
</dbReference>
<gene>
    <name evidence="2" type="ORF">SAMN05216480_11040</name>
</gene>
<dbReference type="SUPFAM" id="SSF53448">
    <property type="entry name" value="Nucleotide-diphospho-sugar transferases"/>
    <property type="match status" value="1"/>
</dbReference>
<dbReference type="GO" id="GO:0016740">
    <property type="term" value="F:transferase activity"/>
    <property type="evidence" value="ECO:0007669"/>
    <property type="project" value="UniProtKB-KW"/>
</dbReference>
<dbReference type="InterPro" id="IPR001173">
    <property type="entry name" value="Glyco_trans_2-like"/>
</dbReference>
<accession>A0A1I7HMK6</accession>
<evidence type="ECO:0000259" key="1">
    <source>
        <dbReference type="Pfam" id="PF00535"/>
    </source>
</evidence>
<sequence>MSKVYVIIVTYNGMTNDWIAKSLDSIRNSNHPLQTVVVDNSSTDETVSFIEKEYSEVIVFPQDKNLGFGQANNVGMRYALSKEADYVFLLNQDAYLEPETISLLVEAHYNHPEYGILSPIHLNGTGEKLDRNFSEYVSYDKNNYFYSDAILKQLSGVYKVPFVNAAAWLIPRSTLEVIGGFDPIFFHYGEDNNYCQRALYHNLEIGVLSNSYVYHDRKRTEPDEELKKDLISLNRLEVRYKSQYANINSEIAFHKFEVKLKFRKKSFLKKRLLLFSKNRWYWKKELEMLKRISLEMDRSRKINSTKGSHYLY</sequence>
<reference evidence="2 3" key="1">
    <citation type="submission" date="2016-10" db="EMBL/GenBank/DDBJ databases">
        <authorList>
            <person name="de Groot N.N."/>
        </authorList>
    </citation>
    <scope>NUCLEOTIDE SEQUENCE [LARGE SCALE GENOMIC DNA]</scope>
    <source>
        <strain evidence="2 3">CGMCC 1.12333</strain>
    </source>
</reference>
<dbReference type="Proteomes" id="UP000199138">
    <property type="component" value="Unassembled WGS sequence"/>
</dbReference>
<dbReference type="STRING" id="1224947.SAMN05216480_11040"/>
<keyword evidence="3" id="KW-1185">Reference proteome</keyword>
<evidence type="ECO:0000313" key="2">
    <source>
        <dbReference type="EMBL" id="SFU61871.1"/>
    </source>
</evidence>